<evidence type="ECO:0000313" key="10">
    <source>
        <dbReference type="EMBL" id="GEL81678.1"/>
    </source>
</evidence>
<dbReference type="CDD" id="cd00118">
    <property type="entry name" value="LysM"/>
    <property type="match status" value="1"/>
</dbReference>
<dbReference type="GO" id="GO:0004040">
    <property type="term" value="F:amidase activity"/>
    <property type="evidence" value="ECO:0007669"/>
    <property type="project" value="InterPro"/>
</dbReference>
<protein>
    <recommendedName>
        <fullName evidence="5">Peptidoglycan hydrolase</fullName>
    </recommendedName>
</protein>
<dbReference type="Gene3D" id="3.10.350.10">
    <property type="entry name" value="LysM domain"/>
    <property type="match status" value="1"/>
</dbReference>
<feature type="region of interest" description="Disordered" evidence="6">
    <location>
        <begin position="215"/>
        <end position="242"/>
    </location>
</feature>
<reference evidence="15 19" key="4">
    <citation type="submission" date="2018-03" db="EMBL/GenBank/DDBJ databases">
        <title>Draft genome sequences of four Enterococcus mundtii strains isolated from beef slaughterhouses in Kenya.</title>
        <authorList>
            <person name="Wambui J."/>
            <person name="Stevens M."/>
            <person name="Njage P."/>
            <person name="Stephan R."/>
            <person name="Tasara T."/>
        </authorList>
    </citation>
    <scope>NUCLEOTIDE SEQUENCE [LARGE SCALE GENOMIC DNA]</scope>
    <source>
        <strain evidence="15 19">H18-EM</strain>
    </source>
</reference>
<dbReference type="EMBL" id="PYGR01000018">
    <property type="protein sequence ID" value="PTO35798.1"/>
    <property type="molecule type" value="Genomic_DNA"/>
</dbReference>
<keyword evidence="4" id="KW-0378">Hydrolase</keyword>
<organism evidence="12 16">
    <name type="scientific">Enterococcus mundtii</name>
    <dbReference type="NCBI Taxonomy" id="53346"/>
    <lineage>
        <taxon>Bacteria</taxon>
        <taxon>Bacillati</taxon>
        <taxon>Bacillota</taxon>
        <taxon>Bacilli</taxon>
        <taxon>Lactobacillales</taxon>
        <taxon>Enterococcaceae</taxon>
        <taxon>Enterococcus</taxon>
    </lineage>
</organism>
<dbReference type="PANTHER" id="PTHR33308:SF9">
    <property type="entry name" value="PEPTIDOGLYCAN HYDROLASE FLGJ"/>
    <property type="match status" value="1"/>
</dbReference>
<dbReference type="EMBL" id="NGMS01000001">
    <property type="protein sequence ID" value="OTP27173.1"/>
    <property type="molecule type" value="Genomic_DNA"/>
</dbReference>
<dbReference type="InterPro" id="IPR002901">
    <property type="entry name" value="MGlyc_endo_b_GlcNAc-like_dom"/>
</dbReference>
<feature type="domain" description="HTH cro/C1-type" evidence="7">
    <location>
        <begin position="247"/>
        <end position="268"/>
    </location>
</feature>
<dbReference type="Gene3D" id="1.10.530.10">
    <property type="match status" value="1"/>
</dbReference>
<dbReference type="InterPro" id="IPR018392">
    <property type="entry name" value="LysM"/>
</dbReference>
<dbReference type="PROSITE" id="PS50943">
    <property type="entry name" value="HTH_CROC1"/>
    <property type="match status" value="1"/>
</dbReference>
<evidence type="ECO:0000256" key="5">
    <source>
        <dbReference type="ARBA" id="ARBA00032108"/>
    </source>
</evidence>
<evidence type="ECO:0000256" key="4">
    <source>
        <dbReference type="ARBA" id="ARBA00022801"/>
    </source>
</evidence>
<dbReference type="EMBL" id="BJWA01000032">
    <property type="protein sequence ID" value="GEL81678.1"/>
    <property type="molecule type" value="Genomic_DNA"/>
</dbReference>
<evidence type="ECO:0000256" key="6">
    <source>
        <dbReference type="SAM" id="MobiDB-lite"/>
    </source>
</evidence>
<reference evidence="9 21" key="5">
    <citation type="submission" date="2019-07" db="EMBL/GenBank/DDBJ databases">
        <title>antibiotic susceptibility of plant-derived lactic acid bacteria.</title>
        <authorList>
            <person name="Sugiyama M."/>
            <person name="Noda M."/>
        </authorList>
    </citation>
    <scope>NUCLEOTIDE SEQUENCE [LARGE SCALE GENOMIC DNA]</scope>
    <source>
        <strain evidence="9 21">15-1A</strain>
    </source>
</reference>
<dbReference type="SMART" id="SM00047">
    <property type="entry name" value="LYZ2"/>
    <property type="match status" value="1"/>
</dbReference>
<name>A0A1A6G973_ENTMU</name>
<dbReference type="InterPro" id="IPR001387">
    <property type="entry name" value="Cro/C1-type_HTH"/>
</dbReference>
<dbReference type="InterPro" id="IPR051056">
    <property type="entry name" value="Glycosyl_Hydrolase_73"/>
</dbReference>
<keyword evidence="2" id="KW-0929">Antimicrobial</keyword>
<comment type="similarity">
    <text evidence="1">Belongs to the glycosyl hydrolase 73 family.</text>
</comment>
<dbReference type="EMBL" id="AP019810">
    <property type="protein sequence ID" value="BBM16136.1"/>
    <property type="molecule type" value="Genomic_DNA"/>
</dbReference>
<dbReference type="AlphaFoldDB" id="A0A1A6G973"/>
<dbReference type="Gene3D" id="4.10.80.30">
    <property type="entry name" value="DNA polymerase, domain 6"/>
    <property type="match status" value="1"/>
</dbReference>
<dbReference type="EMBL" id="JABCAG010000075">
    <property type="protein sequence ID" value="NMP59713.1"/>
    <property type="molecule type" value="Genomic_DNA"/>
</dbReference>
<reference evidence="14 18" key="3">
    <citation type="journal article" date="2018" name="Pathog. Dis.">
        <title>Whole-genome sequencing based characterization of antimicrobial resistance in Enterococcus.</title>
        <authorList>
            <person name="Tyson G."/>
        </authorList>
    </citation>
    <scope>NUCLEOTIDE SEQUENCE [LARGE SCALE GENOMIC DNA]</scope>
    <source>
        <strain evidence="14 18">CVM N55263</strain>
    </source>
</reference>
<dbReference type="RefSeq" id="WP_019724201.1">
    <property type="nucleotide sequence ID" value="NZ_AP019810.1"/>
</dbReference>
<dbReference type="GO" id="GO:0031640">
    <property type="term" value="P:killing of cells of another organism"/>
    <property type="evidence" value="ECO:0007669"/>
    <property type="project" value="UniProtKB-KW"/>
</dbReference>
<reference evidence="13 17" key="2">
    <citation type="submission" date="2017-05" db="EMBL/GenBank/DDBJ databases">
        <title>The Genome Sequence of Enterococcus mundtii 6B1_DIV0119.</title>
        <authorList>
            <consortium name="The Broad Institute Genomics Platform"/>
            <consortium name="The Broad Institute Genomic Center for Infectious Diseases"/>
            <person name="Earl A."/>
            <person name="Manson A."/>
            <person name="Schwartman J."/>
            <person name="Gilmore M."/>
            <person name="Abouelleil A."/>
            <person name="Cao P."/>
            <person name="Chapman S."/>
            <person name="Cusick C."/>
            <person name="Shea T."/>
            <person name="Young S."/>
            <person name="Neafsey D."/>
            <person name="Nusbaum C."/>
            <person name="Birren B."/>
        </authorList>
    </citation>
    <scope>NUCLEOTIDE SEQUENCE [LARGE SCALE GENOMIC DNA]</scope>
    <source>
        <strain evidence="13 17">6B1_DIV0119</strain>
    </source>
</reference>
<keyword evidence="3" id="KW-0081">Bacteriolytic enzyme</keyword>
<dbReference type="OrthoDB" id="2155627at2"/>
<evidence type="ECO:0000313" key="18">
    <source>
        <dbReference type="Proteomes" id="UP000237934"/>
    </source>
</evidence>
<keyword evidence="20" id="KW-1185">Reference proteome</keyword>
<dbReference type="EMBL" id="PUAP01000041">
    <property type="protein sequence ID" value="PQF21756.1"/>
    <property type="molecule type" value="Genomic_DNA"/>
</dbReference>
<sequence>MQELRTRSARHHRPKRKMTINKKAIAPLVGTSLLVGPMLVTATPQTVRADELDVASSADPQAFINQIGWAASEVAASNDLYASVMIAQALLESAYGTSGLSSAPYYNLFGVKGSAGQSVVYMNTQEYLNGQWVTMNEPFRRYSSYWESFQDHANVLRSTSFSTGDYHYSGVWKSNTTSYYDATAYLTGRYATDPNYAYKLNELISTYNLTRFDTPSTGSTTTSTTSTTTTSTTTSTTTTTSSNQTYTVVSGDTLWDIAQKFGMSVDDLMAKNGMTMSNYSLLVGQEINV</sequence>
<reference evidence="10 20" key="6">
    <citation type="submission" date="2019-07" db="EMBL/GenBank/DDBJ databases">
        <title>Whole genome shotgun sequence of Enterococcus mundtii NBRC 100490.</title>
        <authorList>
            <person name="Hosoyama A."/>
            <person name="Uohara A."/>
            <person name="Ohji S."/>
            <person name="Ichikawa N."/>
        </authorList>
    </citation>
    <scope>NUCLEOTIDE SEQUENCE [LARGE SCALE GENOMIC DNA]</scope>
    <source>
        <strain evidence="10 20">NBRC 100490</strain>
    </source>
</reference>
<evidence type="ECO:0000256" key="3">
    <source>
        <dbReference type="ARBA" id="ARBA00022638"/>
    </source>
</evidence>
<dbReference type="GeneID" id="60999207"/>
<accession>A0A1A6G973</accession>
<evidence type="ECO:0000313" key="20">
    <source>
        <dbReference type="Proteomes" id="UP000321175"/>
    </source>
</evidence>
<dbReference type="SUPFAM" id="SSF54106">
    <property type="entry name" value="LysM domain"/>
    <property type="match status" value="1"/>
</dbReference>
<evidence type="ECO:0000313" key="15">
    <source>
        <dbReference type="EMBL" id="PTO35798.1"/>
    </source>
</evidence>
<evidence type="ECO:0000259" key="7">
    <source>
        <dbReference type="PROSITE" id="PS50943"/>
    </source>
</evidence>
<evidence type="ECO:0000313" key="12">
    <source>
        <dbReference type="EMBL" id="ONN44169.1"/>
    </source>
</evidence>
<evidence type="ECO:0000259" key="8">
    <source>
        <dbReference type="PROSITE" id="PS51782"/>
    </source>
</evidence>
<dbReference type="PROSITE" id="PS51782">
    <property type="entry name" value="LYSM"/>
    <property type="match status" value="1"/>
</dbReference>
<evidence type="ECO:0000313" key="16">
    <source>
        <dbReference type="Proteomes" id="UP000189299"/>
    </source>
</evidence>
<dbReference type="Proteomes" id="UP000244022">
    <property type="component" value="Unassembled WGS sequence"/>
</dbReference>
<evidence type="ECO:0000313" key="17">
    <source>
        <dbReference type="Proteomes" id="UP000195024"/>
    </source>
</evidence>
<feature type="domain" description="LysM" evidence="8">
    <location>
        <begin position="244"/>
        <end position="289"/>
    </location>
</feature>
<dbReference type="Proteomes" id="UP000509460">
    <property type="component" value="Chromosome"/>
</dbReference>
<dbReference type="Proteomes" id="UP000189299">
    <property type="component" value="Unassembled WGS sequence"/>
</dbReference>
<evidence type="ECO:0000313" key="21">
    <source>
        <dbReference type="Proteomes" id="UP000509460"/>
    </source>
</evidence>
<reference evidence="11 22" key="7">
    <citation type="submission" date="2020-04" db="EMBL/GenBank/DDBJ databases">
        <authorList>
            <person name="Abaymova A."/>
            <person name="Teymurazov M."/>
            <person name="Tazyna O."/>
            <person name="Chatushin Y."/>
            <person name="Svetoch E."/>
            <person name="Pereligyn V."/>
            <person name="Pohylenko V."/>
            <person name="Platonov M."/>
            <person name="Kartsev N."/>
            <person name="Skryabin Y."/>
            <person name="Sizova A."/>
            <person name="Solomentsev V."/>
            <person name="Kislichkina A."/>
            <person name="Bogun A."/>
        </authorList>
    </citation>
    <scope>NUCLEOTIDE SEQUENCE [LARGE SCALE GENOMIC DNA]</scope>
    <source>
        <strain evidence="11">SCPM-O-B-8398</strain>
        <strain evidence="22">SCPM-O-B-8398 (E28)</strain>
    </source>
</reference>
<dbReference type="PANTHER" id="PTHR33308">
    <property type="entry name" value="PEPTIDOGLYCAN HYDROLASE FLGJ"/>
    <property type="match status" value="1"/>
</dbReference>
<proteinExistence type="inferred from homology"/>
<dbReference type="Proteomes" id="UP000557857">
    <property type="component" value="Unassembled WGS sequence"/>
</dbReference>
<dbReference type="SMART" id="SM00257">
    <property type="entry name" value="LysM"/>
    <property type="match status" value="1"/>
</dbReference>
<evidence type="ECO:0000313" key="13">
    <source>
        <dbReference type="EMBL" id="OTP27173.1"/>
    </source>
</evidence>
<gene>
    <name evidence="10" type="primary">amiC</name>
    <name evidence="13" type="ORF">A5802_000908</name>
    <name evidence="12" type="ORF">BTN92_04880</name>
    <name evidence="15" type="ORF">C6N14_06140</name>
    <name evidence="14" type="ORF">CUS89_13420</name>
    <name evidence="9" type="ORF">EM151A_2976</name>
    <name evidence="10" type="ORF">EMU01_28220</name>
    <name evidence="11" type="ORF">HI921_14820</name>
</gene>
<dbReference type="Pfam" id="PF01476">
    <property type="entry name" value="LysM"/>
    <property type="match status" value="1"/>
</dbReference>
<reference evidence="12 16" key="1">
    <citation type="submission" date="2016-12" db="EMBL/GenBank/DDBJ databases">
        <authorList>
            <person name="Song W.-J."/>
            <person name="Kurnit D.M."/>
        </authorList>
    </citation>
    <scope>NUCLEOTIDE SEQUENCE [LARGE SCALE GENOMIC DNA]</scope>
    <source>
        <strain evidence="12 16">CGB1038-1_S1</strain>
    </source>
</reference>
<evidence type="ECO:0000313" key="22">
    <source>
        <dbReference type="Proteomes" id="UP000557857"/>
    </source>
</evidence>
<evidence type="ECO:0000256" key="1">
    <source>
        <dbReference type="ARBA" id="ARBA00010266"/>
    </source>
</evidence>
<evidence type="ECO:0000313" key="11">
    <source>
        <dbReference type="EMBL" id="NMP59713.1"/>
    </source>
</evidence>
<evidence type="ECO:0000313" key="9">
    <source>
        <dbReference type="EMBL" id="BBM16136.1"/>
    </source>
</evidence>
<dbReference type="Proteomes" id="UP000321175">
    <property type="component" value="Unassembled WGS sequence"/>
</dbReference>
<evidence type="ECO:0000313" key="19">
    <source>
        <dbReference type="Proteomes" id="UP000244022"/>
    </source>
</evidence>
<dbReference type="EMBL" id="MSTR01000003">
    <property type="protein sequence ID" value="ONN44169.1"/>
    <property type="molecule type" value="Genomic_DNA"/>
</dbReference>
<evidence type="ECO:0000313" key="14">
    <source>
        <dbReference type="EMBL" id="PQF21756.1"/>
    </source>
</evidence>
<dbReference type="Proteomes" id="UP000237934">
    <property type="component" value="Unassembled WGS sequence"/>
</dbReference>
<dbReference type="InterPro" id="IPR036779">
    <property type="entry name" value="LysM_dom_sf"/>
</dbReference>
<dbReference type="Proteomes" id="UP000195024">
    <property type="component" value="Unassembled WGS sequence"/>
</dbReference>
<evidence type="ECO:0000256" key="2">
    <source>
        <dbReference type="ARBA" id="ARBA00022529"/>
    </source>
</evidence>
<dbReference type="STRING" id="53346.A5802_000908"/>
<dbReference type="GO" id="GO:0042742">
    <property type="term" value="P:defense response to bacterium"/>
    <property type="evidence" value="ECO:0007669"/>
    <property type="project" value="UniProtKB-KW"/>
</dbReference>
<dbReference type="Pfam" id="PF01832">
    <property type="entry name" value="Glucosaminidase"/>
    <property type="match status" value="1"/>
</dbReference>